<dbReference type="Pfam" id="PF19567">
    <property type="entry name" value="CpsB_CapC"/>
    <property type="match status" value="1"/>
</dbReference>
<dbReference type="EC" id="3.1.3.48" evidence="2"/>
<organism evidence="5 6">
    <name type="scientific">Pseudomonas kuykendallii</name>
    <dbReference type="NCBI Taxonomy" id="1007099"/>
    <lineage>
        <taxon>Bacteria</taxon>
        <taxon>Pseudomonadati</taxon>
        <taxon>Pseudomonadota</taxon>
        <taxon>Gammaproteobacteria</taxon>
        <taxon>Pseudomonadales</taxon>
        <taxon>Pseudomonadaceae</taxon>
        <taxon>Pseudomonas</taxon>
    </lineage>
</organism>
<dbReference type="PIRSF" id="PIRSF016557">
    <property type="entry name" value="Caps_synth_CpsB"/>
    <property type="match status" value="1"/>
</dbReference>
<evidence type="ECO:0000313" key="5">
    <source>
        <dbReference type="EMBL" id="PZP24402.1"/>
    </source>
</evidence>
<accession>A0A2W5EZT9</accession>
<gene>
    <name evidence="5" type="ORF">DI599_08130</name>
</gene>
<dbReference type="AlphaFoldDB" id="A0A2W5EZT9"/>
<reference evidence="5 6" key="1">
    <citation type="submission" date="2017-08" db="EMBL/GenBank/DDBJ databases">
        <title>Infants hospitalized years apart are colonized by the same room-sourced microbial strains.</title>
        <authorList>
            <person name="Brooks B."/>
            <person name="Olm M.R."/>
            <person name="Firek B.A."/>
            <person name="Baker R."/>
            <person name="Thomas B.C."/>
            <person name="Morowitz M.J."/>
            <person name="Banfield J.F."/>
        </authorList>
    </citation>
    <scope>NUCLEOTIDE SEQUENCE [LARGE SCALE GENOMIC DNA]</scope>
    <source>
        <strain evidence="5">S2_009_000_R2_77</strain>
    </source>
</reference>
<dbReference type="Proteomes" id="UP000249198">
    <property type="component" value="Unassembled WGS sequence"/>
</dbReference>
<protein>
    <recommendedName>
        <fullName evidence="2">protein-tyrosine-phosphatase</fullName>
        <ecNumber evidence="2">3.1.3.48</ecNumber>
    </recommendedName>
</protein>
<evidence type="ECO:0000256" key="3">
    <source>
        <dbReference type="ARBA" id="ARBA00022801"/>
    </source>
</evidence>
<comment type="caution">
    <text evidence="5">The sequence shown here is derived from an EMBL/GenBank/DDBJ whole genome shotgun (WGS) entry which is preliminary data.</text>
</comment>
<comment type="catalytic activity">
    <reaction evidence="4">
        <text>O-phospho-L-tyrosyl-[protein] + H2O = L-tyrosyl-[protein] + phosphate</text>
        <dbReference type="Rhea" id="RHEA:10684"/>
        <dbReference type="Rhea" id="RHEA-COMP:10136"/>
        <dbReference type="Rhea" id="RHEA-COMP:20101"/>
        <dbReference type="ChEBI" id="CHEBI:15377"/>
        <dbReference type="ChEBI" id="CHEBI:43474"/>
        <dbReference type="ChEBI" id="CHEBI:46858"/>
        <dbReference type="ChEBI" id="CHEBI:61978"/>
        <dbReference type="EC" id="3.1.3.48"/>
    </reaction>
</comment>
<keyword evidence="3" id="KW-0378">Hydrolase</keyword>
<evidence type="ECO:0000256" key="2">
    <source>
        <dbReference type="ARBA" id="ARBA00013064"/>
    </source>
</evidence>
<dbReference type="InterPro" id="IPR016667">
    <property type="entry name" value="Caps_polysacc_synth_CpsB/CapC"/>
</dbReference>
<dbReference type="SUPFAM" id="SSF89550">
    <property type="entry name" value="PHP domain-like"/>
    <property type="match status" value="1"/>
</dbReference>
<dbReference type="GO" id="GO:0004725">
    <property type="term" value="F:protein tyrosine phosphatase activity"/>
    <property type="evidence" value="ECO:0007669"/>
    <property type="project" value="UniProtKB-EC"/>
</dbReference>
<dbReference type="InterPro" id="IPR016195">
    <property type="entry name" value="Pol/histidinol_Pase-like"/>
</dbReference>
<evidence type="ECO:0000256" key="4">
    <source>
        <dbReference type="ARBA" id="ARBA00051722"/>
    </source>
</evidence>
<dbReference type="PANTHER" id="PTHR39181:SF1">
    <property type="entry name" value="TYROSINE-PROTEIN PHOSPHATASE YWQE"/>
    <property type="match status" value="1"/>
</dbReference>
<comment type="similarity">
    <text evidence="1">Belongs to the metallo-dependent hydrolases superfamily. CpsB/CapC family.</text>
</comment>
<dbReference type="PANTHER" id="PTHR39181">
    <property type="entry name" value="TYROSINE-PROTEIN PHOSPHATASE YWQE"/>
    <property type="match status" value="1"/>
</dbReference>
<dbReference type="RefSeq" id="WP_273230837.1">
    <property type="nucleotide sequence ID" value="NZ_QFOH01000009.1"/>
</dbReference>
<evidence type="ECO:0000256" key="1">
    <source>
        <dbReference type="ARBA" id="ARBA00005750"/>
    </source>
</evidence>
<dbReference type="Gene3D" id="3.20.20.140">
    <property type="entry name" value="Metal-dependent hydrolases"/>
    <property type="match status" value="1"/>
</dbReference>
<name>A0A2W5EZT9_9PSED</name>
<dbReference type="GO" id="GO:0030145">
    <property type="term" value="F:manganese ion binding"/>
    <property type="evidence" value="ECO:0007669"/>
    <property type="project" value="InterPro"/>
</dbReference>
<proteinExistence type="inferred from homology"/>
<dbReference type="EMBL" id="QFOH01000009">
    <property type="protein sequence ID" value="PZP24402.1"/>
    <property type="molecule type" value="Genomic_DNA"/>
</dbReference>
<evidence type="ECO:0000313" key="6">
    <source>
        <dbReference type="Proteomes" id="UP000249198"/>
    </source>
</evidence>
<sequence>MIDLHSHLLPGIDDGAPDMPTALTLARVAVGNGITHMVCTPHMHPGRYDNDAGNIRQVCKAFADALKGAGIGLQVSAAAEVRFGSEMMKGVCDGNIPFLGQWQGKRVLLLEFPHAEIPFGAERMTQWLIGKGIVPLIAHPERNKALMQMPSKLKPFLLQGCLLQLTAGSVAGKFGEPARRLAHAILEEDLATIIASDAHNLQHRPPELACGRDHAARIVGDRKAEALVLDTPWKIAQGHFAAQTADLNAELSTA</sequence>